<dbReference type="WBParaSite" id="ALUE_0000422301-mRNA-1">
    <property type="protein sequence ID" value="ALUE_0000422301-mRNA-1"/>
    <property type="gene ID" value="ALUE_0000422301"/>
</dbReference>
<evidence type="ECO:0000313" key="2">
    <source>
        <dbReference type="WBParaSite" id="ALUE_0000422301-mRNA-1"/>
    </source>
</evidence>
<accession>A0A0M3HQ95</accession>
<dbReference type="AlphaFoldDB" id="A0A0M3HQ95"/>
<evidence type="ECO:0000313" key="1">
    <source>
        <dbReference type="Proteomes" id="UP000036681"/>
    </source>
</evidence>
<protein>
    <submittedName>
        <fullName evidence="2">Ovule protein</fullName>
    </submittedName>
</protein>
<dbReference type="Proteomes" id="UP000036681">
    <property type="component" value="Unplaced"/>
</dbReference>
<organism evidence="1 2">
    <name type="scientific">Ascaris lumbricoides</name>
    <name type="common">Giant roundworm</name>
    <dbReference type="NCBI Taxonomy" id="6252"/>
    <lineage>
        <taxon>Eukaryota</taxon>
        <taxon>Metazoa</taxon>
        <taxon>Ecdysozoa</taxon>
        <taxon>Nematoda</taxon>
        <taxon>Chromadorea</taxon>
        <taxon>Rhabditida</taxon>
        <taxon>Spirurina</taxon>
        <taxon>Ascaridomorpha</taxon>
        <taxon>Ascaridoidea</taxon>
        <taxon>Ascarididae</taxon>
        <taxon>Ascaris</taxon>
    </lineage>
</organism>
<keyword evidence="1" id="KW-1185">Reference proteome</keyword>
<reference evidence="2" key="1">
    <citation type="submission" date="2017-02" db="UniProtKB">
        <authorList>
            <consortium name="WormBaseParasite"/>
        </authorList>
    </citation>
    <scope>IDENTIFICATION</scope>
</reference>
<name>A0A0M3HQ95_ASCLU</name>
<sequence>MNQMLTGFGPPQAVSTEHSFNRISIHSLKSSTQHGFVDGSFRSRLVATTTIPKLPSHSSGDMRNSIPVPVLTHAPLSAVRFIGPLNFVQPDQPFLVGCLITIHINIVLSALRSKYFNTTLLLSENGSVDLLLL</sequence>
<proteinExistence type="predicted"/>